<dbReference type="EMBL" id="CAJVAX010000017">
    <property type="protein sequence ID" value="CAG7637848.1"/>
    <property type="molecule type" value="Genomic_DNA"/>
</dbReference>
<feature type="region of interest" description="Disordered" evidence="1">
    <location>
        <begin position="1"/>
        <end position="99"/>
    </location>
</feature>
<accession>A0A9W4M908</accession>
<protein>
    <submittedName>
        <fullName evidence="2">Adenosylhomocysteinase</fullName>
        <ecNumber evidence="2">3.3.1.1</ecNumber>
    </submittedName>
</protein>
<dbReference type="GO" id="GO:0016787">
    <property type="term" value="F:hydrolase activity"/>
    <property type="evidence" value="ECO:0007669"/>
    <property type="project" value="UniProtKB-KW"/>
</dbReference>
<feature type="compositionally biased region" description="Basic residues" evidence="1">
    <location>
        <begin position="1"/>
        <end position="12"/>
    </location>
</feature>
<dbReference type="AlphaFoldDB" id="A0A9W4M908"/>
<dbReference type="Proteomes" id="UP001153328">
    <property type="component" value="Unassembled WGS sequence"/>
</dbReference>
<evidence type="ECO:0000313" key="3">
    <source>
        <dbReference type="Proteomes" id="UP001153328"/>
    </source>
</evidence>
<name>A0A9W4M908_9ACTN</name>
<proteinExistence type="predicted"/>
<gene>
    <name evidence="2" type="ORF">SBRY_30166</name>
</gene>
<keyword evidence="3" id="KW-1185">Reference proteome</keyword>
<reference evidence="2" key="1">
    <citation type="submission" date="2021-06" db="EMBL/GenBank/DDBJ databases">
        <authorList>
            <person name="Arsene-Ploetze F."/>
        </authorList>
    </citation>
    <scope>NUCLEOTIDE SEQUENCE</scope>
    <source>
        <strain evidence="2">SBRY1</strain>
    </source>
</reference>
<comment type="caution">
    <text evidence="2">The sequence shown here is derived from an EMBL/GenBank/DDBJ whole genome shotgun (WGS) entry which is preliminary data.</text>
</comment>
<dbReference type="EC" id="3.3.1.1" evidence="2"/>
<sequence length="99" mass="11194">MQPVRCGHRRTADRRSGDEHRRLRVGQASGRVGRCELCHQQRRGQGLRPDVRPDLRRQRTQRQQPDGRPARRAAGGPLVLGPVPPADRQRIPAAFVAPR</sequence>
<keyword evidence="2" id="KW-0378">Hydrolase</keyword>
<organism evidence="2 3">
    <name type="scientific">Actinacidiphila bryophytorum</name>
    <dbReference type="NCBI Taxonomy" id="1436133"/>
    <lineage>
        <taxon>Bacteria</taxon>
        <taxon>Bacillati</taxon>
        <taxon>Actinomycetota</taxon>
        <taxon>Actinomycetes</taxon>
        <taxon>Kitasatosporales</taxon>
        <taxon>Streptomycetaceae</taxon>
        <taxon>Actinacidiphila</taxon>
    </lineage>
</organism>
<evidence type="ECO:0000313" key="2">
    <source>
        <dbReference type="EMBL" id="CAG7637848.1"/>
    </source>
</evidence>
<evidence type="ECO:0000256" key="1">
    <source>
        <dbReference type="SAM" id="MobiDB-lite"/>
    </source>
</evidence>